<dbReference type="Gene3D" id="2.40.110.10">
    <property type="entry name" value="Butyryl-CoA Dehydrogenase, subunit A, domain 2"/>
    <property type="match status" value="1"/>
</dbReference>
<evidence type="ECO:0000259" key="9">
    <source>
        <dbReference type="Pfam" id="PF02771"/>
    </source>
</evidence>
<dbReference type="GO" id="GO:0003995">
    <property type="term" value="F:acyl-CoA dehydrogenase activity"/>
    <property type="evidence" value="ECO:0007669"/>
    <property type="project" value="InterPro"/>
</dbReference>
<dbReference type="EMBL" id="CP124545">
    <property type="protein sequence ID" value="WGV48591.2"/>
    <property type="molecule type" value="Genomic_DNA"/>
</dbReference>
<keyword evidence="4 6" id="KW-0274">FAD</keyword>
<dbReference type="GO" id="GO:0005886">
    <property type="term" value="C:plasma membrane"/>
    <property type="evidence" value="ECO:0007669"/>
    <property type="project" value="TreeGrafter"/>
</dbReference>
<keyword evidence="5 6" id="KW-0560">Oxidoreductase</keyword>
<dbReference type="InterPro" id="IPR013786">
    <property type="entry name" value="AcylCoA_DH/ox_N"/>
</dbReference>
<dbReference type="PANTHER" id="PTHR43292:SF4">
    <property type="entry name" value="ACYL-COA DEHYDROGENASE FADE34"/>
    <property type="match status" value="1"/>
</dbReference>
<evidence type="ECO:0000256" key="5">
    <source>
        <dbReference type="ARBA" id="ARBA00023002"/>
    </source>
</evidence>
<dbReference type="GO" id="GO:0050660">
    <property type="term" value="F:flavin adenine dinucleotide binding"/>
    <property type="evidence" value="ECO:0007669"/>
    <property type="project" value="InterPro"/>
</dbReference>
<dbReference type="SUPFAM" id="SSF47203">
    <property type="entry name" value="Acyl-CoA dehydrogenase C-terminal domain-like"/>
    <property type="match status" value="1"/>
</dbReference>
<comment type="cofactor">
    <cofactor evidence="1 6">
        <name>FAD</name>
        <dbReference type="ChEBI" id="CHEBI:57692"/>
    </cofactor>
</comment>
<proteinExistence type="inferred from homology"/>
<evidence type="ECO:0000256" key="6">
    <source>
        <dbReference type="RuleBase" id="RU362125"/>
    </source>
</evidence>
<evidence type="ECO:0000256" key="3">
    <source>
        <dbReference type="ARBA" id="ARBA00022630"/>
    </source>
</evidence>
<feature type="domain" description="Acyl-CoA dehydrogenase/oxidase C-terminal" evidence="7">
    <location>
        <begin position="239"/>
        <end position="380"/>
    </location>
</feature>
<feature type="domain" description="Acyl-CoA oxidase/dehydrogenase middle" evidence="8">
    <location>
        <begin position="134"/>
        <end position="225"/>
    </location>
</feature>
<dbReference type="RefSeq" id="WP_308371173.1">
    <property type="nucleotide sequence ID" value="NZ_CP124545.1"/>
</dbReference>
<evidence type="ECO:0000256" key="1">
    <source>
        <dbReference type="ARBA" id="ARBA00001974"/>
    </source>
</evidence>
<dbReference type="Proteomes" id="UP001230933">
    <property type="component" value="Chromosome"/>
</dbReference>
<reference evidence="10" key="1">
    <citation type="submission" date="2023-08" db="EMBL/GenBank/DDBJ databases">
        <title>Isolation and Characterization of Rhodococcus erythropolis MGMM8.</title>
        <authorList>
            <person name="Diabankana R.G.C."/>
            <person name="Afordoanyi D.M."/>
            <person name="Validov S.Z."/>
        </authorList>
    </citation>
    <scope>NUCLEOTIDE SEQUENCE</scope>
    <source>
        <strain evidence="10">MGMM8</strain>
    </source>
</reference>
<dbReference type="InterPro" id="IPR036250">
    <property type="entry name" value="AcylCo_DH-like_C"/>
</dbReference>
<dbReference type="InterPro" id="IPR006091">
    <property type="entry name" value="Acyl-CoA_Oxase/DH_mid-dom"/>
</dbReference>
<dbReference type="AlphaFoldDB" id="A0AAX3V204"/>
<keyword evidence="3 6" id="KW-0285">Flavoprotein</keyword>
<dbReference type="Gene3D" id="1.10.540.10">
    <property type="entry name" value="Acyl-CoA dehydrogenase/oxidase, N-terminal domain"/>
    <property type="match status" value="1"/>
</dbReference>
<feature type="domain" description="Acyl-CoA dehydrogenase/oxidase N-terminal" evidence="9">
    <location>
        <begin position="18"/>
        <end position="129"/>
    </location>
</feature>
<dbReference type="PANTHER" id="PTHR43292">
    <property type="entry name" value="ACYL-COA DEHYDROGENASE"/>
    <property type="match status" value="1"/>
</dbReference>
<gene>
    <name evidence="10" type="ORF">QIE55_24145</name>
</gene>
<name>A0AAX3V204_RHOER</name>
<sequence>MVVRSTSMRFDATELTIEELALQAEVREYLDKRLTPGSYPLGLGMSGAVDPAFSRDLGSRGWLGMSLPKEYGGGGRSAVDRLVVVEELLARGAPVGYHWIGDRQSGPSIAANGTEEQKRYFLPGIAIGEFSFSIGMSEPDSGSDLASVRTRAERVDGGWKVNGTKIWTTGAFHATHILALLRTSADKHNGLTQLIVDRDSEGLTVSPIPFIDGSEDFCEVSFQDVFVPDSRRLGDVGAGWGQNTGELALERGGVDRWMSLMPVLENWAANQAVQGGPSALADLGSITARCWAFRGMSLSIARMVDSGRSPVTEAALIKEMATRFEQDCVATVARHLGRAPDLASDDPYESLLARAVLVAPSWSIRGGTNEILRTVIVKGLNR</sequence>
<protein>
    <submittedName>
        <fullName evidence="10">Acyl-CoA dehydrogenase family protein</fullName>
    </submittedName>
</protein>
<evidence type="ECO:0000313" key="10">
    <source>
        <dbReference type="EMBL" id="WGV48591.2"/>
    </source>
</evidence>
<dbReference type="Pfam" id="PF00441">
    <property type="entry name" value="Acyl-CoA_dh_1"/>
    <property type="match status" value="1"/>
</dbReference>
<dbReference type="InterPro" id="IPR009075">
    <property type="entry name" value="AcylCo_DH/oxidase_C"/>
</dbReference>
<evidence type="ECO:0000259" key="8">
    <source>
        <dbReference type="Pfam" id="PF02770"/>
    </source>
</evidence>
<evidence type="ECO:0000256" key="4">
    <source>
        <dbReference type="ARBA" id="ARBA00022827"/>
    </source>
</evidence>
<evidence type="ECO:0000259" key="7">
    <source>
        <dbReference type="Pfam" id="PF00441"/>
    </source>
</evidence>
<comment type="similarity">
    <text evidence="2 6">Belongs to the acyl-CoA dehydrogenase family.</text>
</comment>
<dbReference type="Pfam" id="PF02771">
    <property type="entry name" value="Acyl-CoA_dh_N"/>
    <property type="match status" value="1"/>
</dbReference>
<dbReference type="SUPFAM" id="SSF56645">
    <property type="entry name" value="Acyl-CoA dehydrogenase NM domain-like"/>
    <property type="match status" value="1"/>
</dbReference>
<dbReference type="Gene3D" id="1.20.140.10">
    <property type="entry name" value="Butyryl-CoA Dehydrogenase, subunit A, domain 3"/>
    <property type="match status" value="1"/>
</dbReference>
<evidence type="ECO:0000256" key="2">
    <source>
        <dbReference type="ARBA" id="ARBA00009347"/>
    </source>
</evidence>
<dbReference type="PROSITE" id="PS00072">
    <property type="entry name" value="ACYL_COA_DH_1"/>
    <property type="match status" value="1"/>
</dbReference>
<dbReference type="InterPro" id="IPR006089">
    <property type="entry name" value="Acyl-CoA_DH_CS"/>
</dbReference>
<dbReference type="InterPro" id="IPR046373">
    <property type="entry name" value="Acyl-CoA_Oxase/DH_mid-dom_sf"/>
</dbReference>
<dbReference type="Pfam" id="PF02770">
    <property type="entry name" value="Acyl-CoA_dh_M"/>
    <property type="match status" value="1"/>
</dbReference>
<accession>A0AAX3V204</accession>
<evidence type="ECO:0000313" key="11">
    <source>
        <dbReference type="Proteomes" id="UP001230933"/>
    </source>
</evidence>
<dbReference type="InterPro" id="IPR052161">
    <property type="entry name" value="Mycobact_Acyl-CoA_DH"/>
</dbReference>
<organism evidence="10 11">
    <name type="scientific">Rhodococcus erythropolis</name>
    <name type="common">Arthrobacter picolinophilus</name>
    <dbReference type="NCBI Taxonomy" id="1833"/>
    <lineage>
        <taxon>Bacteria</taxon>
        <taxon>Bacillati</taxon>
        <taxon>Actinomycetota</taxon>
        <taxon>Actinomycetes</taxon>
        <taxon>Mycobacteriales</taxon>
        <taxon>Nocardiaceae</taxon>
        <taxon>Rhodococcus</taxon>
        <taxon>Rhodococcus erythropolis group</taxon>
    </lineage>
</organism>
<dbReference type="InterPro" id="IPR037069">
    <property type="entry name" value="AcylCoA_DH/ox_N_sf"/>
</dbReference>
<dbReference type="InterPro" id="IPR009100">
    <property type="entry name" value="AcylCoA_DH/oxidase_NM_dom_sf"/>
</dbReference>